<dbReference type="AlphaFoldDB" id="A0AAP0HM11"/>
<dbReference type="Proteomes" id="UP001419268">
    <property type="component" value="Unassembled WGS sequence"/>
</dbReference>
<reference evidence="7 8" key="1">
    <citation type="submission" date="2024-01" db="EMBL/GenBank/DDBJ databases">
        <title>Genome assemblies of Stephania.</title>
        <authorList>
            <person name="Yang L."/>
        </authorList>
    </citation>
    <scope>NUCLEOTIDE SEQUENCE [LARGE SCALE GENOMIC DNA]</scope>
    <source>
        <strain evidence="7">JXDWG</strain>
        <tissue evidence="7">Leaf</tissue>
    </source>
</reference>
<evidence type="ECO:0000256" key="5">
    <source>
        <dbReference type="SAM" id="Phobius"/>
    </source>
</evidence>
<accession>A0AAP0HM11</accession>
<organism evidence="7 8">
    <name type="scientific">Stephania cephalantha</name>
    <dbReference type="NCBI Taxonomy" id="152367"/>
    <lineage>
        <taxon>Eukaryota</taxon>
        <taxon>Viridiplantae</taxon>
        <taxon>Streptophyta</taxon>
        <taxon>Embryophyta</taxon>
        <taxon>Tracheophyta</taxon>
        <taxon>Spermatophyta</taxon>
        <taxon>Magnoliopsida</taxon>
        <taxon>Ranunculales</taxon>
        <taxon>Menispermaceae</taxon>
        <taxon>Menispermoideae</taxon>
        <taxon>Cissampelideae</taxon>
        <taxon>Stephania</taxon>
    </lineage>
</organism>
<feature type="transmembrane region" description="Helical" evidence="5">
    <location>
        <begin position="230"/>
        <end position="249"/>
    </location>
</feature>
<dbReference type="GO" id="GO:0022857">
    <property type="term" value="F:transmembrane transporter activity"/>
    <property type="evidence" value="ECO:0007669"/>
    <property type="project" value="InterPro"/>
</dbReference>
<dbReference type="InterPro" id="IPR005829">
    <property type="entry name" value="Sugar_transporter_CS"/>
</dbReference>
<feature type="transmembrane region" description="Helical" evidence="5">
    <location>
        <begin position="146"/>
        <end position="167"/>
    </location>
</feature>
<evidence type="ECO:0000256" key="1">
    <source>
        <dbReference type="ARBA" id="ARBA00004141"/>
    </source>
</evidence>
<keyword evidence="4 5" id="KW-0472">Membrane</keyword>
<sequence length="509" mass="54903">MASDDSEITAPAAAVSKLVSMNIDDMLEAHCGEFGPWQLKHFLLTCTAWALEAFFTMVMIFADHEPVVMCGSGSTGSSCDVCRSDPGSWEWVGGPHASTVAEWGLVCGEKYKVGLVQSVFFFGCMVGAGIFGHLSDSFLGRKGSLTIACTMSSVFGCFTAFSPNYWFYGATRFFTGVSAGGIGLCAYVLATEPVGPSKRGTAGMSTFYFFSGGIALLPLIAYLFPTWRALYIASSIPSILFLVAIIPFISESPRWYLVRGKVDKAMEVMREIGKGNGREVPENVQLALDFQYSESSSNKVLVGSIVDVVRSPLTRFRLVLSVVISFLCSIVYYGLSLNVVNLGTNLYLNVALNAVAELPAFFITAVMINIFGRKPMSIVTLWFSGVFCLVGALIIQPVEAWKIVRMVCGILGIFGMAGTYNLLFIYTLELFPTVVRNAALGCATQASQMGAILAPLVVLSAGAFPFAVFGFCGILGGILAFYLPETLNRPLYDTFTGMEVGEKDQPVQV</sequence>
<feature type="transmembrane region" description="Helical" evidence="5">
    <location>
        <begin position="403"/>
        <end position="426"/>
    </location>
</feature>
<dbReference type="InterPro" id="IPR036259">
    <property type="entry name" value="MFS_trans_sf"/>
</dbReference>
<evidence type="ECO:0000256" key="3">
    <source>
        <dbReference type="ARBA" id="ARBA00022989"/>
    </source>
</evidence>
<feature type="transmembrane region" description="Helical" evidence="5">
    <location>
        <begin position="318"/>
        <end position="335"/>
    </location>
</feature>
<feature type="domain" description="Major facilitator superfamily (MFS) profile" evidence="6">
    <location>
        <begin position="41"/>
        <end position="488"/>
    </location>
</feature>
<dbReference type="PANTHER" id="PTHR24064">
    <property type="entry name" value="SOLUTE CARRIER FAMILY 22 MEMBER"/>
    <property type="match status" value="1"/>
</dbReference>
<feature type="transmembrane region" description="Helical" evidence="5">
    <location>
        <begin position="347"/>
        <end position="371"/>
    </location>
</feature>
<gene>
    <name evidence="7" type="ORF">Scep_028674</name>
</gene>
<dbReference type="GO" id="GO:0016020">
    <property type="term" value="C:membrane"/>
    <property type="evidence" value="ECO:0007669"/>
    <property type="project" value="UniProtKB-SubCell"/>
</dbReference>
<evidence type="ECO:0000256" key="2">
    <source>
        <dbReference type="ARBA" id="ARBA00022692"/>
    </source>
</evidence>
<proteinExistence type="predicted"/>
<keyword evidence="3 5" id="KW-1133">Transmembrane helix</keyword>
<dbReference type="InterPro" id="IPR005828">
    <property type="entry name" value="MFS_sugar_transport-like"/>
</dbReference>
<keyword evidence="8" id="KW-1185">Reference proteome</keyword>
<feature type="transmembrane region" description="Helical" evidence="5">
    <location>
        <begin position="115"/>
        <end position="134"/>
    </location>
</feature>
<dbReference type="PROSITE" id="PS00217">
    <property type="entry name" value="SUGAR_TRANSPORT_2"/>
    <property type="match status" value="1"/>
</dbReference>
<dbReference type="SUPFAM" id="SSF103473">
    <property type="entry name" value="MFS general substrate transporter"/>
    <property type="match status" value="1"/>
</dbReference>
<dbReference type="Pfam" id="PF00083">
    <property type="entry name" value="Sugar_tr"/>
    <property type="match status" value="1"/>
</dbReference>
<name>A0AAP0HM11_9MAGN</name>
<dbReference type="Gene3D" id="1.20.1250.20">
    <property type="entry name" value="MFS general substrate transporter like domains"/>
    <property type="match status" value="1"/>
</dbReference>
<evidence type="ECO:0000259" key="6">
    <source>
        <dbReference type="PROSITE" id="PS50850"/>
    </source>
</evidence>
<dbReference type="EMBL" id="JBBNAG010000012">
    <property type="protein sequence ID" value="KAK9089592.1"/>
    <property type="molecule type" value="Genomic_DNA"/>
</dbReference>
<dbReference type="PROSITE" id="PS50850">
    <property type="entry name" value="MFS"/>
    <property type="match status" value="1"/>
</dbReference>
<evidence type="ECO:0000256" key="4">
    <source>
        <dbReference type="ARBA" id="ARBA00023136"/>
    </source>
</evidence>
<comment type="caution">
    <text evidence="7">The sequence shown here is derived from an EMBL/GenBank/DDBJ whole genome shotgun (WGS) entry which is preliminary data.</text>
</comment>
<protein>
    <recommendedName>
        <fullName evidence="6">Major facilitator superfamily (MFS) profile domain-containing protein</fullName>
    </recommendedName>
</protein>
<dbReference type="InterPro" id="IPR020846">
    <property type="entry name" value="MFS_dom"/>
</dbReference>
<feature type="transmembrane region" description="Helical" evidence="5">
    <location>
        <begin position="202"/>
        <end position="224"/>
    </location>
</feature>
<keyword evidence="2 5" id="KW-0812">Transmembrane</keyword>
<feature type="transmembrane region" description="Helical" evidence="5">
    <location>
        <begin position="464"/>
        <end position="483"/>
    </location>
</feature>
<comment type="subcellular location">
    <subcellularLocation>
        <location evidence="1">Membrane</location>
        <topology evidence="1">Multi-pass membrane protein</topology>
    </subcellularLocation>
</comment>
<feature type="transmembrane region" description="Helical" evidence="5">
    <location>
        <begin position="378"/>
        <end position="397"/>
    </location>
</feature>
<feature type="transmembrane region" description="Helical" evidence="5">
    <location>
        <begin position="173"/>
        <end position="190"/>
    </location>
</feature>
<evidence type="ECO:0000313" key="8">
    <source>
        <dbReference type="Proteomes" id="UP001419268"/>
    </source>
</evidence>
<evidence type="ECO:0000313" key="7">
    <source>
        <dbReference type="EMBL" id="KAK9089592.1"/>
    </source>
</evidence>